<keyword evidence="3" id="KW-1185">Reference proteome</keyword>
<name>A0A4R7ZDA6_9ACTN</name>
<dbReference type="RefSeq" id="WP_166678368.1">
    <property type="nucleotide sequence ID" value="NZ_SODF01000003.1"/>
</dbReference>
<evidence type="ECO:0000313" key="3">
    <source>
        <dbReference type="Proteomes" id="UP000295447"/>
    </source>
</evidence>
<dbReference type="Proteomes" id="UP000295447">
    <property type="component" value="Unassembled WGS sequence"/>
</dbReference>
<feature type="signal peptide" evidence="1">
    <location>
        <begin position="1"/>
        <end position="25"/>
    </location>
</feature>
<reference evidence="2 3" key="1">
    <citation type="submission" date="2019-03" db="EMBL/GenBank/DDBJ databases">
        <title>Genomic Encyclopedia of Type Strains, Phase III (KMG-III): the genomes of soil and plant-associated and newly described type strains.</title>
        <authorList>
            <person name="Whitman W."/>
        </authorList>
    </citation>
    <scope>NUCLEOTIDE SEQUENCE [LARGE SCALE GENOMIC DNA]</scope>
    <source>
        <strain evidence="2 3">VKM Ac-2570</strain>
    </source>
</reference>
<protein>
    <submittedName>
        <fullName evidence="2">Uncharacterized protein</fullName>
    </submittedName>
</protein>
<evidence type="ECO:0000313" key="2">
    <source>
        <dbReference type="EMBL" id="TDW15202.1"/>
    </source>
</evidence>
<dbReference type="AlphaFoldDB" id="A0A4R7ZDA6"/>
<sequence length="303" mass="31726">MIKILGTTTAALLLAAGLVPGTAAAKPSATAAVGGCAVAIGSVTAGGDHREQGAFAGAPPTAPASRILGKAVYPDGAVRISSSMSRGDDGISIAFVSGYSVLGDALYFAQYSTGDDGVIDGGVKRIGGGWGTFVFLDETAYYDKVLRHNTYGLRNDGTLFRWTLDSNGVWRSKVSAPGFASVKSMALISSTKTYDTFLANTRGGALYTIHIPTTAPMKPIVKQVRTKTWQGFETLLAQQCGQYGTVLLGIDRDTHAGYLYALGHATGATTVIQSFGKVPASFTDPVYFHYTDGNATWKPPFGE</sequence>
<feature type="chain" id="PRO_5021030741" evidence="1">
    <location>
        <begin position="26"/>
        <end position="303"/>
    </location>
</feature>
<evidence type="ECO:0000256" key="1">
    <source>
        <dbReference type="SAM" id="SignalP"/>
    </source>
</evidence>
<organism evidence="2 3">
    <name type="scientific">Kribbella kalugense</name>
    <dbReference type="NCBI Taxonomy" id="2512221"/>
    <lineage>
        <taxon>Bacteria</taxon>
        <taxon>Bacillati</taxon>
        <taxon>Actinomycetota</taxon>
        <taxon>Actinomycetes</taxon>
        <taxon>Propionibacteriales</taxon>
        <taxon>Kribbellaceae</taxon>
        <taxon>Kribbella</taxon>
    </lineage>
</organism>
<keyword evidence="1" id="KW-0732">Signal</keyword>
<comment type="caution">
    <text evidence="2">The sequence shown here is derived from an EMBL/GenBank/DDBJ whole genome shotgun (WGS) entry which is preliminary data.</text>
</comment>
<gene>
    <name evidence="2" type="ORF">EV650_6684</name>
</gene>
<proteinExistence type="predicted"/>
<accession>A0A4R7ZDA6</accession>
<dbReference type="EMBL" id="SODF01000003">
    <property type="protein sequence ID" value="TDW15202.1"/>
    <property type="molecule type" value="Genomic_DNA"/>
</dbReference>